<evidence type="ECO:0000313" key="1">
    <source>
        <dbReference type="EMBL" id="PHP67612.1"/>
    </source>
</evidence>
<keyword evidence="2" id="KW-1185">Reference proteome</keyword>
<dbReference type="OrthoDB" id="9477at2"/>
<gene>
    <name evidence="1" type="ORF">CSC94_07890</name>
</gene>
<dbReference type="AlphaFoldDB" id="A0A2G1QQ38"/>
<dbReference type="GO" id="GO:0016740">
    <property type="term" value="F:transferase activity"/>
    <property type="evidence" value="ECO:0007669"/>
    <property type="project" value="UniProtKB-KW"/>
</dbReference>
<dbReference type="InterPro" id="IPR029044">
    <property type="entry name" value="Nucleotide-diphossugar_trans"/>
</dbReference>
<reference evidence="1 2" key="1">
    <citation type="submission" date="2017-10" db="EMBL/GenBank/DDBJ databases">
        <title>Sedimentibacterium mangrovi gen. nov., sp. nov., a novel member of family Phyllobacteriacea isolated from mangrove sediment.</title>
        <authorList>
            <person name="Liao H."/>
            <person name="Tian Y."/>
        </authorList>
    </citation>
    <scope>NUCLEOTIDE SEQUENCE [LARGE SCALE GENOMIC DNA]</scope>
    <source>
        <strain evidence="1 2">X9-2-2</strain>
    </source>
</reference>
<dbReference type="Gene3D" id="3.90.550.10">
    <property type="entry name" value="Spore Coat Polysaccharide Biosynthesis Protein SpsA, Chain A"/>
    <property type="match status" value="1"/>
</dbReference>
<accession>A0A2G1QQ38</accession>
<dbReference type="RefSeq" id="WP_099305659.1">
    <property type="nucleotide sequence ID" value="NZ_PDVP01000003.1"/>
</dbReference>
<dbReference type="SUPFAM" id="SSF53448">
    <property type="entry name" value="Nucleotide-diphospho-sugar transferases"/>
    <property type="match status" value="1"/>
</dbReference>
<keyword evidence="1" id="KW-0808">Transferase</keyword>
<evidence type="ECO:0000313" key="2">
    <source>
        <dbReference type="Proteomes" id="UP000221168"/>
    </source>
</evidence>
<dbReference type="Proteomes" id="UP000221168">
    <property type="component" value="Unassembled WGS sequence"/>
</dbReference>
<protein>
    <submittedName>
        <fullName evidence="1">Glycosyl transferase</fullName>
    </submittedName>
</protein>
<comment type="caution">
    <text evidence="1">The sequence shown here is derived from an EMBL/GenBank/DDBJ whole genome shotgun (WGS) entry which is preliminary data.</text>
</comment>
<name>A0A2G1QQ38_9HYPH</name>
<dbReference type="EMBL" id="PDVP01000003">
    <property type="protein sequence ID" value="PHP67612.1"/>
    <property type="molecule type" value="Genomic_DNA"/>
</dbReference>
<organism evidence="1 2">
    <name type="scientific">Zhengella mangrovi</name>
    <dbReference type="NCBI Taxonomy" id="1982044"/>
    <lineage>
        <taxon>Bacteria</taxon>
        <taxon>Pseudomonadati</taxon>
        <taxon>Pseudomonadota</taxon>
        <taxon>Alphaproteobacteria</taxon>
        <taxon>Hyphomicrobiales</taxon>
        <taxon>Notoacmeibacteraceae</taxon>
        <taxon>Zhengella</taxon>
    </lineage>
</organism>
<proteinExistence type="predicted"/>
<sequence length="405" mass="46143">MSDFHQTGAITTLHNLTRRPLEDLEAEVARFARIRPVTLTLPSLFSELEGDALPRIIDVLKDIPYISEIYIGLDRADRDQFHHAKAFFDKLPHHHRVIWNDGPRMTAIHEKLDTLGLAPTELGKGRNVWYMMGYALAAQRGKVLALHDCDIVTYDRGLLARLIYPVVNPDFPYLFAKGYYSRVANNTLNGRVCRLLVTPFLEALEMTCGMHNYTRYLSSFRYPLSGEFAMRTEVVPDIRIPSDWGLEIGFLSELRRNSSQRQICQVDIADIYDHKHQDLSAEDASRGLSRMSTDIVKAILRKLATEGMVMSRATLRAVKAAYYRNALDLIESYHADAVFNGLTLDRHKEEQAVELFAANIMNAAEVYFDNPSATPFIPNWRRVYDAWPDVFREMAAAVEADNEAS</sequence>